<evidence type="ECO:0000256" key="2">
    <source>
        <dbReference type="ARBA" id="ARBA00004123"/>
    </source>
</evidence>
<evidence type="ECO:0000313" key="18">
    <source>
        <dbReference type="EMBL" id="KAJ4832813.1"/>
    </source>
</evidence>
<dbReference type="EMBL" id="JAKUCV010005067">
    <property type="protein sequence ID" value="KAJ4832813.1"/>
    <property type="molecule type" value="Genomic_DNA"/>
</dbReference>
<dbReference type="GO" id="GO:0040029">
    <property type="term" value="P:epigenetic regulation of gene expression"/>
    <property type="evidence" value="ECO:0007669"/>
    <property type="project" value="TreeGrafter"/>
</dbReference>
<feature type="binding site" evidence="15">
    <location>
        <position position="174"/>
    </location>
    <ligand>
        <name>a divalent metal cation</name>
        <dbReference type="ChEBI" id="CHEBI:60240"/>
    </ligand>
</feature>
<feature type="binding site" evidence="14">
    <location>
        <position position="145"/>
    </location>
    <ligand>
        <name>substrate</name>
    </ligand>
</feature>
<evidence type="ECO:0000256" key="15">
    <source>
        <dbReference type="PIRSR" id="PIRSR037913-3"/>
    </source>
</evidence>
<comment type="cofactor">
    <cofactor evidence="1">
        <name>Zn(2+)</name>
        <dbReference type="ChEBI" id="CHEBI:29105"/>
    </cofactor>
</comment>
<evidence type="ECO:0000256" key="10">
    <source>
        <dbReference type="ARBA" id="ARBA00048287"/>
    </source>
</evidence>
<dbReference type="InterPro" id="IPR023696">
    <property type="entry name" value="Ureohydrolase_dom_sf"/>
</dbReference>
<keyword evidence="4" id="KW-0678">Repressor</keyword>
<protein>
    <recommendedName>
        <fullName evidence="3 12">Histone deacetylase</fullName>
        <ecNumber evidence="3 12">3.5.1.98</ecNumber>
    </recommendedName>
</protein>
<dbReference type="PRINTS" id="PR01271">
    <property type="entry name" value="HISDACETLASE"/>
</dbReference>
<organism evidence="18 19">
    <name type="scientific">Turnera subulata</name>
    <dbReference type="NCBI Taxonomy" id="218843"/>
    <lineage>
        <taxon>Eukaryota</taxon>
        <taxon>Viridiplantae</taxon>
        <taxon>Streptophyta</taxon>
        <taxon>Embryophyta</taxon>
        <taxon>Tracheophyta</taxon>
        <taxon>Spermatophyta</taxon>
        <taxon>Magnoliopsida</taxon>
        <taxon>eudicotyledons</taxon>
        <taxon>Gunneridae</taxon>
        <taxon>Pentapetalae</taxon>
        <taxon>rosids</taxon>
        <taxon>fabids</taxon>
        <taxon>Malpighiales</taxon>
        <taxon>Passifloraceae</taxon>
        <taxon>Turnera</taxon>
    </lineage>
</organism>
<evidence type="ECO:0000256" key="1">
    <source>
        <dbReference type="ARBA" id="ARBA00001947"/>
    </source>
</evidence>
<evidence type="ECO:0000256" key="4">
    <source>
        <dbReference type="ARBA" id="ARBA00022491"/>
    </source>
</evidence>
<dbReference type="PIRSF" id="PIRSF037913">
    <property type="entry name" value="His_deacetylse_1"/>
    <property type="match status" value="1"/>
</dbReference>
<feature type="binding site" evidence="15">
    <location>
        <position position="172"/>
    </location>
    <ligand>
        <name>a divalent metal cation</name>
        <dbReference type="ChEBI" id="CHEBI:60240"/>
    </ligand>
</feature>
<dbReference type="EC" id="3.5.1.98" evidence="3 12"/>
<reference evidence="18" key="1">
    <citation type="submission" date="2022-02" db="EMBL/GenBank/DDBJ databases">
        <authorList>
            <person name="Henning P.M."/>
            <person name="McCubbin A.G."/>
            <person name="Shore J.S."/>
        </authorList>
    </citation>
    <scope>NUCLEOTIDE SEQUENCE</scope>
    <source>
        <strain evidence="18">F60SS</strain>
        <tissue evidence="18">Leaves</tissue>
    </source>
</reference>
<dbReference type="OrthoDB" id="1918432at2759"/>
<keyword evidence="6 12" id="KW-0156">Chromatin regulator</keyword>
<proteinExistence type="inferred from homology"/>
<evidence type="ECO:0000256" key="6">
    <source>
        <dbReference type="ARBA" id="ARBA00022853"/>
    </source>
</evidence>
<evidence type="ECO:0000256" key="12">
    <source>
        <dbReference type="PIRNR" id="PIRNR037913"/>
    </source>
</evidence>
<comment type="catalytic activity">
    <reaction evidence="10 12">
        <text>N(6)-acetyl-L-lysyl-[histone] + H2O = L-lysyl-[histone] + acetate</text>
        <dbReference type="Rhea" id="RHEA:58196"/>
        <dbReference type="Rhea" id="RHEA-COMP:9845"/>
        <dbReference type="Rhea" id="RHEA-COMP:11338"/>
        <dbReference type="ChEBI" id="CHEBI:15377"/>
        <dbReference type="ChEBI" id="CHEBI:29969"/>
        <dbReference type="ChEBI" id="CHEBI:30089"/>
        <dbReference type="ChEBI" id="CHEBI:61930"/>
        <dbReference type="EC" id="3.5.1.98"/>
    </reaction>
</comment>
<feature type="active site" description="Proton acceptor" evidence="13">
    <location>
        <position position="137"/>
    </location>
</feature>
<dbReference type="InterPro" id="IPR003084">
    <property type="entry name" value="HDAC_I/II"/>
</dbReference>
<feature type="compositionally biased region" description="Basic and acidic residues" evidence="16">
    <location>
        <begin position="366"/>
        <end position="383"/>
    </location>
</feature>
<keyword evidence="7 12" id="KW-0805">Transcription regulation</keyword>
<dbReference type="GO" id="GO:0005634">
    <property type="term" value="C:nucleus"/>
    <property type="evidence" value="ECO:0007669"/>
    <property type="project" value="UniProtKB-SubCell"/>
</dbReference>
<comment type="similarity">
    <text evidence="12">Belongs to the histone deacetylase family. HD Type 1 subfamily.</text>
</comment>
<dbReference type="PANTHER" id="PTHR10625">
    <property type="entry name" value="HISTONE DEACETYLASE HDAC1-RELATED"/>
    <property type="match status" value="1"/>
</dbReference>
<keyword evidence="8 12" id="KW-0804">Transcription</keyword>
<feature type="binding site" evidence="15">
    <location>
        <position position="230"/>
    </location>
    <ligand>
        <name>a divalent metal cation</name>
        <dbReference type="ChEBI" id="CHEBI:60240"/>
    </ligand>
</feature>
<evidence type="ECO:0000259" key="17">
    <source>
        <dbReference type="Pfam" id="PF00850"/>
    </source>
</evidence>
<dbReference type="Gene3D" id="3.40.800.20">
    <property type="entry name" value="Histone deacetylase domain"/>
    <property type="match status" value="2"/>
</dbReference>
<dbReference type="PANTHER" id="PTHR10625:SF39">
    <property type="entry name" value="HISTONE DEACETYLASE 9"/>
    <property type="match status" value="1"/>
</dbReference>
<dbReference type="InterPro" id="IPR023801">
    <property type="entry name" value="His_deacetylse_dom"/>
</dbReference>
<evidence type="ECO:0000313" key="19">
    <source>
        <dbReference type="Proteomes" id="UP001141552"/>
    </source>
</evidence>
<accession>A0A9Q0J8Y6</accession>
<reference evidence="18" key="2">
    <citation type="journal article" date="2023" name="Plants (Basel)">
        <title>Annotation of the Turnera subulata (Passifloraceae) Draft Genome Reveals the S-Locus Evolved after the Divergence of Turneroideae from Passifloroideae in a Stepwise Manner.</title>
        <authorList>
            <person name="Henning P.M."/>
            <person name="Roalson E.H."/>
            <person name="Mir W."/>
            <person name="McCubbin A.G."/>
            <person name="Shore J.S."/>
        </authorList>
    </citation>
    <scope>NUCLEOTIDE SEQUENCE</scope>
    <source>
        <strain evidence="18">F60SS</strain>
    </source>
</reference>
<dbReference type="AlphaFoldDB" id="A0A9Q0J8Y6"/>
<dbReference type="GO" id="GO:0141221">
    <property type="term" value="F:histone deacetylase activity, hydrolytic mechanism"/>
    <property type="evidence" value="ECO:0007669"/>
    <property type="project" value="UniProtKB-EC"/>
</dbReference>
<feature type="compositionally biased region" description="Acidic residues" evidence="16">
    <location>
        <begin position="384"/>
        <end position="399"/>
    </location>
</feature>
<comment type="caution">
    <text evidence="18">The sequence shown here is derived from an EMBL/GenBank/DDBJ whole genome shotgun (WGS) entry which is preliminary data.</text>
</comment>
<evidence type="ECO:0000256" key="14">
    <source>
        <dbReference type="PIRSR" id="PIRSR037913-2"/>
    </source>
</evidence>
<evidence type="ECO:0000256" key="9">
    <source>
        <dbReference type="ARBA" id="ARBA00023242"/>
    </source>
</evidence>
<evidence type="ECO:0000256" key="3">
    <source>
        <dbReference type="ARBA" id="ARBA00012111"/>
    </source>
</evidence>
<feature type="region of interest" description="Disordered" evidence="16">
    <location>
        <begin position="352"/>
        <end position="399"/>
    </location>
</feature>
<keyword evidence="5 12" id="KW-0378">Hydrolase</keyword>
<dbReference type="SUPFAM" id="SSF52768">
    <property type="entry name" value="Arginase/deacetylase"/>
    <property type="match status" value="1"/>
</dbReference>
<evidence type="ECO:0000256" key="11">
    <source>
        <dbReference type="ARBA" id="ARBA00059784"/>
    </source>
</evidence>
<evidence type="ECO:0000256" key="13">
    <source>
        <dbReference type="PIRSR" id="PIRSR037913-1"/>
    </source>
</evidence>
<keyword evidence="9 12" id="KW-0539">Nucleus</keyword>
<dbReference type="InterPro" id="IPR037138">
    <property type="entry name" value="His_deacetylse_dom_sf"/>
</dbReference>
<feature type="domain" description="Histone deacetylase" evidence="17">
    <location>
        <begin position="24"/>
        <end position="209"/>
    </location>
</feature>
<sequence length="399" mass="45652">MRSKDRISYFYDGDVGSVYFGPNHPMKPHRLCMTHHLVLSYHLHNRMEIYRPHKAYPTELAQFHSEDYVEFLHRISPDTQLLFAGELARYNLGEDCPVFENLFEFCQIYAGGTIDAARRLNHQLCDIAINWAGGLHHAKKCGASGFCYINDLVLGILELLKYHARVLYIDIDVHHGDGVEEAFYFTDRVMTVSFHKFGDMFFPGTGDVKIISKVVETYQPGVIVLQCGADSLAGDRLGCFNLSIDGHAECVRFVKKFNLPLLVTGGGGYTKENVARCWTVETGVLLDSELPNEIPENEYIKYFGPEYSLKIPGGHMENLNSKSYLSTIKMQVLENLRCIQHAPSVQMQEVPPDFYIPDFDEDEQNPDERMDQHTQDKHIQRDDEYYEGDNDNDQNMDAL</sequence>
<comment type="subcellular location">
    <subcellularLocation>
        <location evidence="2 12">Nucleus</location>
    </subcellularLocation>
</comment>
<dbReference type="PRINTS" id="PR01270">
    <property type="entry name" value="HDASUPER"/>
</dbReference>
<dbReference type="FunFam" id="3.40.800.20:FF:000035">
    <property type="entry name" value="Histone deacetylase 17"/>
    <property type="match status" value="1"/>
</dbReference>
<dbReference type="InterPro" id="IPR000286">
    <property type="entry name" value="HDACs"/>
</dbReference>
<evidence type="ECO:0000256" key="7">
    <source>
        <dbReference type="ARBA" id="ARBA00023015"/>
    </source>
</evidence>
<evidence type="ECO:0000256" key="16">
    <source>
        <dbReference type="SAM" id="MobiDB-lite"/>
    </source>
</evidence>
<comment type="function">
    <text evidence="11">Responsible for the deacetylation of lysine residues on the N-terminal part of the core histones (H2A, H2B, H3 and H4). Histone deacetylation gives a tag for epigenetic repression and plays an important role in transcriptional regulation, cell cycle progression and developmental events. Histone deacetylases act via the formation of large multiprotein complexes.</text>
</comment>
<keyword evidence="15" id="KW-0479">Metal-binding</keyword>
<feature type="binding site" evidence="14">
    <location>
        <position position="269"/>
    </location>
    <ligand>
        <name>substrate</name>
    </ligand>
</feature>
<dbReference type="GO" id="GO:0046872">
    <property type="term" value="F:metal ion binding"/>
    <property type="evidence" value="ECO:0007669"/>
    <property type="project" value="UniProtKB-KW"/>
</dbReference>
<keyword evidence="19" id="KW-1185">Reference proteome</keyword>
<evidence type="ECO:0000256" key="5">
    <source>
        <dbReference type="ARBA" id="ARBA00022801"/>
    </source>
</evidence>
<name>A0A9Q0J8Y6_9ROSI</name>
<dbReference type="Pfam" id="PF00850">
    <property type="entry name" value="Hist_deacetyl"/>
    <property type="match status" value="1"/>
</dbReference>
<dbReference type="Proteomes" id="UP001141552">
    <property type="component" value="Unassembled WGS sequence"/>
</dbReference>
<gene>
    <name evidence="18" type="primary">HDA9</name>
    <name evidence="18" type="ORF">Tsubulata_025024</name>
</gene>
<feature type="binding site" evidence="14">
    <location>
        <position position="95"/>
    </location>
    <ligand>
        <name>substrate</name>
    </ligand>
</feature>
<evidence type="ECO:0000256" key="8">
    <source>
        <dbReference type="ARBA" id="ARBA00023163"/>
    </source>
</evidence>